<keyword evidence="3" id="KW-1185">Reference proteome</keyword>
<dbReference type="EMBL" id="JAMZMK010006813">
    <property type="protein sequence ID" value="KAI7747236.1"/>
    <property type="molecule type" value="Genomic_DNA"/>
</dbReference>
<accession>A0AAD5GNZ5</accession>
<evidence type="ECO:0000259" key="1">
    <source>
        <dbReference type="Pfam" id="PF10536"/>
    </source>
</evidence>
<dbReference type="AlphaFoldDB" id="A0AAD5GNZ5"/>
<dbReference type="Pfam" id="PF10536">
    <property type="entry name" value="PMD"/>
    <property type="match status" value="1"/>
</dbReference>
<comment type="caution">
    <text evidence="2">The sequence shown here is derived from an EMBL/GenBank/DDBJ whole genome shotgun (WGS) entry which is preliminary data.</text>
</comment>
<evidence type="ECO:0000313" key="3">
    <source>
        <dbReference type="Proteomes" id="UP001206925"/>
    </source>
</evidence>
<name>A0AAD5GNZ5_AMBAR</name>
<dbReference type="InterPro" id="IPR019557">
    <property type="entry name" value="AminoTfrase-like_pln_mobile"/>
</dbReference>
<feature type="non-terminal residue" evidence="2">
    <location>
        <position position="1"/>
    </location>
</feature>
<sequence length="418" mass="47634">MAAYKSAEKVSTLGSVYKSLDSAFKHFIDDIIENNGPASCLLRLLKLPETTDFLTPMFSALLDTYDVDNHYFDINGNHLNITLEDVLFVTGLPINGKALISNVSRDRHAFNRVFNYPIGTYRVAIGTLREIGSDTNKSNKERLVAVLLIVVACFILPSYDNHCMQCCYVQFVENLEEVNDYAWGAALLAFLYCGLDKKQKRYAEGNLWALLCFFSIRIPRLCEAVGLHIEWENLQAPLLISYMEKMESVSENLRPTYLKKVESLLAKLEDNDIKWHPYVISMLDASMRGDLPYVTRLAPVICMSYVAYHQPLRLLKQFQVLDEYSNISSIEWNPPKIRLTRNSGNERQNFLKIYYNEHKLWENAELAEMYIRKIKSGAAQPPPYNAGSGSSAGIKEETQVIVIDEDSPPTEHEMINSV</sequence>
<gene>
    <name evidence="2" type="ORF">M8C21_002028</name>
</gene>
<proteinExistence type="predicted"/>
<dbReference type="GO" id="GO:0010073">
    <property type="term" value="P:meristem maintenance"/>
    <property type="evidence" value="ECO:0007669"/>
    <property type="project" value="InterPro"/>
</dbReference>
<evidence type="ECO:0000313" key="2">
    <source>
        <dbReference type="EMBL" id="KAI7747236.1"/>
    </source>
</evidence>
<dbReference type="PANTHER" id="PTHR46033">
    <property type="entry name" value="PROTEIN MAIN-LIKE 2"/>
    <property type="match status" value="1"/>
</dbReference>
<dbReference type="Proteomes" id="UP001206925">
    <property type="component" value="Unassembled WGS sequence"/>
</dbReference>
<protein>
    <recommendedName>
        <fullName evidence="1">Aminotransferase-like plant mobile domain-containing protein</fullName>
    </recommendedName>
</protein>
<reference evidence="2" key="1">
    <citation type="submission" date="2022-06" db="EMBL/GenBank/DDBJ databases">
        <title>Uncovering the hologenomic basis of an extraordinary plant invasion.</title>
        <authorList>
            <person name="Bieker V.C."/>
            <person name="Martin M.D."/>
            <person name="Gilbert T."/>
            <person name="Hodgins K."/>
            <person name="Battlay P."/>
            <person name="Petersen B."/>
            <person name="Wilson J."/>
        </authorList>
    </citation>
    <scope>NUCLEOTIDE SEQUENCE</scope>
    <source>
        <strain evidence="2">AA19_3_7</strain>
        <tissue evidence="2">Leaf</tissue>
    </source>
</reference>
<dbReference type="InterPro" id="IPR044824">
    <property type="entry name" value="MAIN-like"/>
</dbReference>
<dbReference type="PANTHER" id="PTHR46033:SF8">
    <property type="entry name" value="PROTEIN MAINTENANCE OF MERISTEMS-LIKE"/>
    <property type="match status" value="1"/>
</dbReference>
<feature type="domain" description="Aminotransferase-like plant mobile" evidence="1">
    <location>
        <begin position="60"/>
        <end position="320"/>
    </location>
</feature>
<organism evidence="2 3">
    <name type="scientific">Ambrosia artemisiifolia</name>
    <name type="common">Common ragweed</name>
    <dbReference type="NCBI Taxonomy" id="4212"/>
    <lineage>
        <taxon>Eukaryota</taxon>
        <taxon>Viridiplantae</taxon>
        <taxon>Streptophyta</taxon>
        <taxon>Embryophyta</taxon>
        <taxon>Tracheophyta</taxon>
        <taxon>Spermatophyta</taxon>
        <taxon>Magnoliopsida</taxon>
        <taxon>eudicotyledons</taxon>
        <taxon>Gunneridae</taxon>
        <taxon>Pentapetalae</taxon>
        <taxon>asterids</taxon>
        <taxon>campanulids</taxon>
        <taxon>Asterales</taxon>
        <taxon>Asteraceae</taxon>
        <taxon>Asteroideae</taxon>
        <taxon>Heliantheae alliance</taxon>
        <taxon>Heliantheae</taxon>
        <taxon>Ambrosia</taxon>
    </lineage>
</organism>